<evidence type="ECO:0000313" key="1">
    <source>
        <dbReference type="EMBL" id="KAG0714659.1"/>
    </source>
</evidence>
<evidence type="ECO:0000313" key="2">
    <source>
        <dbReference type="Proteomes" id="UP000770661"/>
    </source>
</evidence>
<accession>A0A8J4Y038</accession>
<organism evidence="1 2">
    <name type="scientific">Chionoecetes opilio</name>
    <name type="common">Atlantic snow crab</name>
    <name type="synonym">Cancer opilio</name>
    <dbReference type="NCBI Taxonomy" id="41210"/>
    <lineage>
        <taxon>Eukaryota</taxon>
        <taxon>Metazoa</taxon>
        <taxon>Ecdysozoa</taxon>
        <taxon>Arthropoda</taxon>
        <taxon>Crustacea</taxon>
        <taxon>Multicrustacea</taxon>
        <taxon>Malacostraca</taxon>
        <taxon>Eumalacostraca</taxon>
        <taxon>Eucarida</taxon>
        <taxon>Decapoda</taxon>
        <taxon>Pleocyemata</taxon>
        <taxon>Brachyura</taxon>
        <taxon>Eubrachyura</taxon>
        <taxon>Majoidea</taxon>
        <taxon>Majidae</taxon>
        <taxon>Chionoecetes</taxon>
    </lineage>
</organism>
<dbReference type="Proteomes" id="UP000770661">
    <property type="component" value="Unassembled WGS sequence"/>
</dbReference>
<keyword evidence="2" id="KW-1185">Reference proteome</keyword>
<dbReference type="AlphaFoldDB" id="A0A8J4Y038"/>
<dbReference type="EMBL" id="JACEEZ010020343">
    <property type="protein sequence ID" value="KAG0714659.1"/>
    <property type="molecule type" value="Genomic_DNA"/>
</dbReference>
<comment type="caution">
    <text evidence="1">The sequence shown here is derived from an EMBL/GenBank/DDBJ whole genome shotgun (WGS) entry which is preliminary data.</text>
</comment>
<sequence>MHLNAGRVNDEAEERDKDENNYCDCVNTADKYGSYARDGRLTSLHTVNKAVADNDLEGEGAEGTRKNIGEDGNVVLWTLPRFNVSGLGLYVPVSPEFLHHFLAPSSPKSHPATPPSSPSDRSVALLREGTAETPVLAATAPSNTRRSIASNCSRPCGGGIRTISQVTCQVVTGTHTSFTGTYYFTVTQLHIASTILSQNIHIFKVKTFSRHISYTNNDAFEHLRI</sequence>
<dbReference type="OrthoDB" id="6365097at2759"/>
<gene>
    <name evidence="1" type="ORF">GWK47_013679</name>
</gene>
<name>A0A8J4Y038_CHIOP</name>
<reference evidence="1" key="1">
    <citation type="submission" date="2020-07" db="EMBL/GenBank/DDBJ databases">
        <title>The High-quality genome of the commercially important snow crab, Chionoecetes opilio.</title>
        <authorList>
            <person name="Jeong J.-H."/>
            <person name="Ryu S."/>
        </authorList>
    </citation>
    <scope>NUCLEOTIDE SEQUENCE</scope>
    <source>
        <strain evidence="1">MADBK_172401_WGS</strain>
        <tissue evidence="1">Digestive gland</tissue>
    </source>
</reference>
<protein>
    <submittedName>
        <fullName evidence="1">Uncharacterized protein</fullName>
    </submittedName>
</protein>
<proteinExistence type="predicted"/>